<keyword evidence="2" id="KW-0808">Transferase</keyword>
<keyword evidence="2" id="KW-0333">Golgi apparatus</keyword>
<evidence type="ECO:0000256" key="2">
    <source>
        <dbReference type="RuleBase" id="RU363055"/>
    </source>
</evidence>
<keyword evidence="6" id="KW-1185">Reference proteome</keyword>
<dbReference type="SUPFAM" id="SSF53448">
    <property type="entry name" value="Nucleotide-diphospho-sugar transferases"/>
    <property type="match status" value="1"/>
</dbReference>
<dbReference type="PANTHER" id="PTHR46038">
    <property type="entry name" value="EXPRESSED PROTEIN-RELATED"/>
    <property type="match status" value="1"/>
</dbReference>
<reference evidence="5" key="1">
    <citation type="submission" date="2015-04" db="UniProtKB">
        <authorList>
            <consortium name="EnsemblPlants"/>
        </authorList>
    </citation>
    <scope>IDENTIFICATION</scope>
</reference>
<evidence type="ECO:0000313" key="5">
    <source>
        <dbReference type="EnsemblPlants" id="OGLUM03G40810.1"/>
    </source>
</evidence>
<dbReference type="InterPro" id="IPR044821">
    <property type="entry name" value="At1g28695/At4g15970-like"/>
</dbReference>
<sequence>MLGGGKMKGGETMGGGGGSGSSSISPLVSFVLGAAMATVCILFVMSASPGRRLADISAWTNADDAPPLPLPLQDAAADSNDSLAAAAAANVTVVAAPAPAPVQAPAPASPYGDLEEVLRRAATKDRTVIMTQINLAWTKPGSLLDLFFESFRLGEGGVSRLLDHLVIVTMDPAAYEGCQAVHRHCYFLRTTGVDYRSEKMFMSKDYLEMMWGRNKFQQTILELGYNFLFTVKTSSIDQFISSSMAPKVAVTEPTGRQAASFVLGCVATLTVMLLFQYQAPPDYGRAARSPVQFSTSRDQLLLHCSGNGTAAPPPVIARGGEEANITGKPPTTATTVAEQPTKPPASPPTHHIPATSTDLEEEGGEFRGLAAAVARAATDDRTVIITCVNHAFAAPDSLLDIFLEGFRVGDGTPELLRHVLVVAMDPTALTRCRAVHPHCYLYTMPGLDVDFTSEKFFASKDYLELVWSKLKLQRRILQLGYNFLFTDVDIVWLRNPFKHVAVYADMAISSDVFFGDPDNIDNFPNTGFFYVKPSARTIAMTKEWHEARSSHPGLNEQPVFNHIKKKLVKKLKLKVQYLDTAYIGGFCSYGKDLSKICTMHANCCIGLQSKISDLKGVLADWKNYTRLPPWAKPNARWTVPGKCIH</sequence>
<dbReference type="GO" id="GO:0000139">
    <property type="term" value="C:Golgi membrane"/>
    <property type="evidence" value="ECO:0007669"/>
    <property type="project" value="UniProtKB-SubCell"/>
</dbReference>
<organism evidence="5">
    <name type="scientific">Oryza glumipatula</name>
    <dbReference type="NCBI Taxonomy" id="40148"/>
    <lineage>
        <taxon>Eukaryota</taxon>
        <taxon>Viridiplantae</taxon>
        <taxon>Streptophyta</taxon>
        <taxon>Embryophyta</taxon>
        <taxon>Tracheophyta</taxon>
        <taxon>Spermatophyta</taxon>
        <taxon>Magnoliopsida</taxon>
        <taxon>Liliopsida</taxon>
        <taxon>Poales</taxon>
        <taxon>Poaceae</taxon>
        <taxon>BOP clade</taxon>
        <taxon>Oryzoideae</taxon>
        <taxon>Oryzeae</taxon>
        <taxon>Oryzinae</taxon>
        <taxon>Oryza</taxon>
    </lineage>
</organism>
<feature type="domain" description="Nucleotide-diphospho-sugar transferase" evidence="4">
    <location>
        <begin position="161"/>
        <end position="230"/>
    </location>
</feature>
<evidence type="ECO:0000256" key="3">
    <source>
        <dbReference type="SAM" id="MobiDB-lite"/>
    </source>
</evidence>
<reference evidence="5" key="2">
    <citation type="submission" date="2018-05" db="EMBL/GenBank/DDBJ databases">
        <title>OgluRS3 (Oryza glumaepatula Reference Sequence Version 3).</title>
        <authorList>
            <person name="Zhang J."/>
            <person name="Kudrna D."/>
            <person name="Lee S."/>
            <person name="Talag J."/>
            <person name="Welchert J."/>
            <person name="Wing R.A."/>
        </authorList>
    </citation>
    <scope>NUCLEOTIDE SEQUENCE [LARGE SCALE GENOMIC DNA]</scope>
</reference>
<accession>A0A0D9ZFU1</accession>
<name>A0A0D9ZFU1_9ORYZ</name>
<dbReference type="Gramene" id="OGLUM03G40810.1">
    <property type="protein sequence ID" value="OGLUM03G40810.1"/>
    <property type="gene ID" value="OGLUM03G40810"/>
</dbReference>
<keyword evidence="2" id="KW-1133">Transmembrane helix</keyword>
<dbReference type="STRING" id="40148.A0A0D9ZFU1"/>
<protein>
    <recommendedName>
        <fullName evidence="2">Glycosyltransferase</fullName>
        <ecNumber evidence="2">2.4.2.-</ecNumber>
    </recommendedName>
</protein>
<keyword evidence="2" id="KW-0812">Transmembrane</keyword>
<evidence type="ECO:0000313" key="6">
    <source>
        <dbReference type="Proteomes" id="UP000026961"/>
    </source>
</evidence>
<dbReference type="AlphaFoldDB" id="A0A0D9ZFU1"/>
<dbReference type="InterPro" id="IPR005069">
    <property type="entry name" value="Nucl-diP-sugar_transferase"/>
</dbReference>
<dbReference type="GO" id="GO:0016757">
    <property type="term" value="F:glycosyltransferase activity"/>
    <property type="evidence" value="ECO:0007669"/>
    <property type="project" value="UniProtKB-KW"/>
</dbReference>
<dbReference type="Proteomes" id="UP000026961">
    <property type="component" value="Chromosome 3"/>
</dbReference>
<proteinExistence type="inferred from homology"/>
<dbReference type="EC" id="2.4.2.-" evidence="2"/>
<dbReference type="EnsemblPlants" id="OGLUM03G40810.1">
    <property type="protein sequence ID" value="OGLUM03G40810.1"/>
    <property type="gene ID" value="OGLUM03G40810"/>
</dbReference>
<dbReference type="InterPro" id="IPR029044">
    <property type="entry name" value="Nucleotide-diphossugar_trans"/>
</dbReference>
<keyword evidence="2" id="KW-0961">Cell wall biogenesis/degradation</keyword>
<dbReference type="eggNOG" id="ENOG502R6ED">
    <property type="taxonomic scope" value="Eukaryota"/>
</dbReference>
<feature type="region of interest" description="Disordered" evidence="3">
    <location>
        <begin position="1"/>
        <end position="20"/>
    </location>
</feature>
<keyword evidence="2" id="KW-0472">Membrane</keyword>
<dbReference type="GO" id="GO:0071555">
    <property type="term" value="P:cell wall organization"/>
    <property type="evidence" value="ECO:0007669"/>
    <property type="project" value="UniProtKB-KW"/>
</dbReference>
<feature type="region of interest" description="Disordered" evidence="3">
    <location>
        <begin position="325"/>
        <end position="361"/>
    </location>
</feature>
<dbReference type="HOGENOM" id="CLU_386557_0_0_1"/>
<feature type="transmembrane region" description="Helical" evidence="2">
    <location>
        <begin position="258"/>
        <end position="277"/>
    </location>
</feature>
<comment type="similarity">
    <text evidence="1 2">Belongs to the glycosyltransferase 77 family.</text>
</comment>
<evidence type="ECO:0000256" key="1">
    <source>
        <dbReference type="ARBA" id="ARBA00007033"/>
    </source>
</evidence>
<feature type="transmembrane region" description="Helical" evidence="2">
    <location>
        <begin position="23"/>
        <end position="44"/>
    </location>
</feature>
<feature type="compositionally biased region" description="Polar residues" evidence="3">
    <location>
        <begin position="329"/>
        <end position="338"/>
    </location>
</feature>
<dbReference type="Pfam" id="PF03407">
    <property type="entry name" value="Nucleotid_trans"/>
    <property type="match status" value="2"/>
</dbReference>
<evidence type="ECO:0000259" key="4">
    <source>
        <dbReference type="Pfam" id="PF03407"/>
    </source>
</evidence>
<keyword evidence="2" id="KW-0735">Signal-anchor</keyword>
<feature type="domain" description="Nucleotide-diphospho-sugar transferase" evidence="4">
    <location>
        <begin position="415"/>
        <end position="614"/>
    </location>
</feature>
<keyword evidence="2" id="KW-0328">Glycosyltransferase</keyword>
<dbReference type="PANTHER" id="PTHR46038:SF1">
    <property type="entry name" value="GLYCOSYLTRANSFERASE"/>
    <property type="match status" value="1"/>
</dbReference>
<comment type="subcellular location">
    <subcellularLocation>
        <location evidence="2">Golgi apparatus membrane</location>
        <topology evidence="2">Single-pass type II membrane protein</topology>
    </subcellularLocation>
</comment>
<comment type="caution">
    <text evidence="2">Lacks conserved residue(s) required for the propagation of feature annotation.</text>
</comment>